<feature type="domain" description="Apple" evidence="1">
    <location>
        <begin position="45"/>
        <end position="86"/>
    </location>
</feature>
<dbReference type="InterPro" id="IPR016186">
    <property type="entry name" value="C-type_lectin-like/link_sf"/>
</dbReference>
<accession>A0A8S4PUV4</accession>
<keyword evidence="3" id="KW-1185">Reference proteome</keyword>
<evidence type="ECO:0000313" key="3">
    <source>
        <dbReference type="Proteomes" id="UP000749559"/>
    </source>
</evidence>
<evidence type="ECO:0000259" key="1">
    <source>
        <dbReference type="Pfam" id="PF00024"/>
    </source>
</evidence>
<name>A0A8S4PUV4_OWEFU</name>
<evidence type="ECO:0000313" key="2">
    <source>
        <dbReference type="EMBL" id="CAH1797282.1"/>
    </source>
</evidence>
<reference evidence="2" key="1">
    <citation type="submission" date="2022-03" db="EMBL/GenBank/DDBJ databases">
        <authorList>
            <person name="Martin C."/>
        </authorList>
    </citation>
    <scope>NUCLEOTIDE SEQUENCE</scope>
</reference>
<organism evidence="2 3">
    <name type="scientific">Owenia fusiformis</name>
    <name type="common">Polychaete worm</name>
    <dbReference type="NCBI Taxonomy" id="6347"/>
    <lineage>
        <taxon>Eukaryota</taxon>
        <taxon>Metazoa</taxon>
        <taxon>Spiralia</taxon>
        <taxon>Lophotrochozoa</taxon>
        <taxon>Annelida</taxon>
        <taxon>Polychaeta</taxon>
        <taxon>Sedentaria</taxon>
        <taxon>Canalipalpata</taxon>
        <taxon>Sabellida</taxon>
        <taxon>Oweniida</taxon>
        <taxon>Oweniidae</taxon>
        <taxon>Owenia</taxon>
    </lineage>
</organism>
<dbReference type="Pfam" id="PF00024">
    <property type="entry name" value="PAN_1"/>
    <property type="match status" value="1"/>
</dbReference>
<dbReference type="EMBL" id="CAIIXF020000010">
    <property type="protein sequence ID" value="CAH1797282.1"/>
    <property type="molecule type" value="Genomic_DNA"/>
</dbReference>
<comment type="caution">
    <text evidence="2">The sequence shown here is derived from an EMBL/GenBank/DDBJ whole genome shotgun (WGS) entry which is preliminary data.</text>
</comment>
<protein>
    <recommendedName>
        <fullName evidence="1">Apple domain-containing protein</fullName>
    </recommendedName>
</protein>
<sequence length="157" mass="17925">MSVKCLLYFLITLTLIYKGVLLNTDMTTFYYQGNLFALSKYEIFSSARSKTILDCARFCSKLPTCRAMSYNKGLSYCIAYNASVSHDLINSSQWMFYIRESDISHTDTCCPRDWTKGVDECYWLSGFGDSDVRTHAEATAHCRQMNASMLSIQNEAK</sequence>
<dbReference type="Proteomes" id="UP000749559">
    <property type="component" value="Unassembled WGS sequence"/>
</dbReference>
<gene>
    <name evidence="2" type="ORF">OFUS_LOCUS21600</name>
</gene>
<proteinExistence type="predicted"/>
<dbReference type="InterPro" id="IPR016187">
    <property type="entry name" value="CTDL_fold"/>
</dbReference>
<dbReference type="InterPro" id="IPR003609">
    <property type="entry name" value="Pan_app"/>
</dbReference>
<dbReference type="AlphaFoldDB" id="A0A8S4PUV4"/>
<dbReference type="SUPFAM" id="SSF56436">
    <property type="entry name" value="C-type lectin-like"/>
    <property type="match status" value="1"/>
</dbReference>
<dbReference type="Gene3D" id="3.10.100.10">
    <property type="entry name" value="Mannose-Binding Protein A, subunit A"/>
    <property type="match status" value="1"/>
</dbReference>
<feature type="non-terminal residue" evidence="2">
    <location>
        <position position="1"/>
    </location>
</feature>